<sequence length="644" mass="73730">MGIFEHYQQRYEKKLEEEYSLQEFLEICKQDKSAYATAAERLLLAIGEPEVIDTSKNPVLSRIFSNRLISRYPAFKDFFGMEDAIEQIVAYLKHSAQGLEEAKQILYLLGPVGGGKSSLAEKLKALMQKVPIYVLSADGVRSPVNDHPFCLFDADEDGKLLADEYDIPSRYLKTIMSPWAVKRLHDFGGDISRFKVVKVFPSVLDQIAVAKTEPGDENNQDISSLVGKVDIRQLEHFAQNDADAYSYSGALCRANQGLMEFVEMFKAPIKVLHPLLTATQEGNYNGTEGLSALPFGGIILAHSNESEWSSFKNNKNNEAFLDRVYIVKVPYCLRVTEEIQIYQKLIQNSELTQAPCAPGTLETLAQFSVLSRLKVPENSSIYSKMRVYDGESLKDTDPKAKSYQEYRDYAGVDEGMNGLSTRFAFKILSRVFNFDHTEIAANPVHLFYVLEKQIEAEQFPGETAERYLEFLKGYLIPKYVEFIGKEIQTAYLESYSEYGQNIFDRYVTYADFWIQDQEYRDPETGQLFDRAALNAELEKIEKPAGISNPKDFRNEIVNFVLRARANNEGKNPNWTSYEKLRTVIEKKMFSNTEDLLPVISFNAKTSTDDQRKHDDFVNRMMEKGYTKKQVRLLSEWYLRVRKSS</sequence>
<name>A0ABM7DAG9_9GAMM</name>
<dbReference type="SUPFAM" id="SSF52540">
    <property type="entry name" value="P-loop containing nucleoside triphosphate hydrolases"/>
    <property type="match status" value="1"/>
</dbReference>
<protein>
    <submittedName>
        <fullName evidence="2">PrkA AAA domain protein</fullName>
    </submittedName>
</protein>
<dbReference type="InterPro" id="IPR027417">
    <property type="entry name" value="P-loop_NTPase"/>
</dbReference>
<dbReference type="Gene3D" id="3.40.50.300">
    <property type="entry name" value="P-loop containing nucleotide triphosphate hydrolases"/>
    <property type="match status" value="1"/>
</dbReference>
<dbReference type="PIRSF" id="PIRSF000549">
    <property type="entry name" value="Ser_prot_kin"/>
    <property type="match status" value="1"/>
</dbReference>
<dbReference type="Pfam" id="PF06798">
    <property type="entry name" value="PrkA"/>
    <property type="match status" value="1"/>
</dbReference>
<keyword evidence="3" id="KW-1185">Reference proteome</keyword>
<dbReference type="Proteomes" id="UP000278437">
    <property type="component" value="Chromosome"/>
</dbReference>
<dbReference type="RefSeq" id="WP_126167066.1">
    <property type="nucleotide sequence ID" value="NZ_CP020373.1"/>
</dbReference>
<accession>A0ABM7DAG9</accession>
<reference evidence="3" key="1">
    <citation type="submission" date="2017-03" db="EMBL/GenBank/DDBJ databases">
        <title>Full genome sequence of a non-lethal Shewanella isolate that potentiates virulence of Vibio parahaemolyticus causing acute hepatopancreatic necrosis disease (AHPND) in shrimp.</title>
        <authorList>
            <person name="Prachumwat A."/>
            <person name="Sritunyalucksana K."/>
        </authorList>
    </citation>
    <scope>NUCLEOTIDE SEQUENCE [LARGE SCALE GENOMIC DNA]</scope>
    <source>
        <strain evidence="3">TH2012</strain>
    </source>
</reference>
<dbReference type="InterPro" id="IPR016230">
    <property type="entry name" value="PrkA/YeaG"/>
</dbReference>
<evidence type="ECO:0000259" key="1">
    <source>
        <dbReference type="SMART" id="SM00763"/>
    </source>
</evidence>
<dbReference type="InterPro" id="IPR010650">
    <property type="entry name" value="PrkA_C"/>
</dbReference>
<dbReference type="SMART" id="SM00763">
    <property type="entry name" value="AAA_PrkA"/>
    <property type="match status" value="1"/>
</dbReference>
<gene>
    <name evidence="2" type="ORF">STH12_01610</name>
</gene>
<feature type="domain" description="PrkA AAA" evidence="1">
    <location>
        <begin position="19"/>
        <end position="380"/>
    </location>
</feature>
<dbReference type="InterPro" id="IPR057741">
    <property type="entry name" value="YeaG"/>
</dbReference>
<evidence type="ECO:0000313" key="3">
    <source>
        <dbReference type="Proteomes" id="UP000278437"/>
    </source>
</evidence>
<dbReference type="Pfam" id="PF08298">
    <property type="entry name" value="AAA_PrkA"/>
    <property type="match status" value="1"/>
</dbReference>
<dbReference type="NCBIfam" id="NF011999">
    <property type="entry name" value="PRK15455.1"/>
    <property type="match status" value="1"/>
</dbReference>
<organism evidence="2 3">
    <name type="scientific">Shewanella khirikhana</name>
    <dbReference type="NCBI Taxonomy" id="1965282"/>
    <lineage>
        <taxon>Bacteria</taxon>
        <taxon>Pseudomonadati</taxon>
        <taxon>Pseudomonadota</taxon>
        <taxon>Gammaproteobacteria</taxon>
        <taxon>Alteromonadales</taxon>
        <taxon>Shewanellaceae</taxon>
        <taxon>Shewanella</taxon>
    </lineage>
</organism>
<evidence type="ECO:0000313" key="2">
    <source>
        <dbReference type="EMBL" id="AZQ10718.1"/>
    </source>
</evidence>
<dbReference type="EMBL" id="CP020373">
    <property type="protein sequence ID" value="AZQ10718.1"/>
    <property type="molecule type" value="Genomic_DNA"/>
</dbReference>
<dbReference type="PANTHER" id="PTHR30267:SF2">
    <property type="entry name" value="PROTEIN PRKA"/>
    <property type="match status" value="1"/>
</dbReference>
<proteinExistence type="predicted"/>
<dbReference type="InterPro" id="IPR013153">
    <property type="entry name" value="Prk_AAA"/>
</dbReference>
<dbReference type="PANTHER" id="PTHR30267">
    <property type="entry name" value="PROTEIN KINASE PRKA"/>
    <property type="match status" value="1"/>
</dbReference>